<name>A0A284VN59_9EURY</name>
<keyword evidence="1" id="KW-0472">Membrane</keyword>
<dbReference type="Proteomes" id="UP000218615">
    <property type="component" value="Unassembled WGS sequence"/>
</dbReference>
<proteinExistence type="predicted"/>
<evidence type="ECO:0000313" key="2">
    <source>
        <dbReference type="EMBL" id="SNQ60682.1"/>
    </source>
</evidence>
<dbReference type="RefSeq" id="WP_096205113.1">
    <property type="nucleotide sequence ID" value="NZ_FZMP01000112.1"/>
</dbReference>
<keyword evidence="1" id="KW-0812">Transmembrane</keyword>
<protein>
    <submittedName>
        <fullName evidence="2">Uncharacterized protein</fullName>
    </submittedName>
</protein>
<keyword evidence="1" id="KW-1133">Transmembrane helix</keyword>
<gene>
    <name evidence="2" type="ORF">MNV_20058</name>
</gene>
<reference evidence="3" key="1">
    <citation type="submission" date="2017-06" db="EMBL/GenBank/DDBJ databases">
        <authorList>
            <person name="Cremers G."/>
        </authorList>
    </citation>
    <scope>NUCLEOTIDE SEQUENCE [LARGE SCALE GENOMIC DNA]</scope>
</reference>
<keyword evidence="3" id="KW-1185">Reference proteome</keyword>
<evidence type="ECO:0000256" key="1">
    <source>
        <dbReference type="SAM" id="Phobius"/>
    </source>
</evidence>
<dbReference type="AlphaFoldDB" id="A0A284VN59"/>
<sequence length="64" mass="7401">MEITNIIILWLHYLATVVWIGGMAFNIMVLRPSMTVIEQNERLKISDMVRIVMEKIVSNGKRSP</sequence>
<dbReference type="EMBL" id="FZMP01000112">
    <property type="protein sequence ID" value="SNQ60682.1"/>
    <property type="molecule type" value="Genomic_DNA"/>
</dbReference>
<evidence type="ECO:0000313" key="3">
    <source>
        <dbReference type="Proteomes" id="UP000218615"/>
    </source>
</evidence>
<feature type="transmembrane region" description="Helical" evidence="1">
    <location>
        <begin position="6"/>
        <end position="30"/>
    </location>
</feature>
<organism evidence="2 3">
    <name type="scientific">Candidatus Methanoperedens nitratireducens</name>
    <dbReference type="NCBI Taxonomy" id="1392998"/>
    <lineage>
        <taxon>Archaea</taxon>
        <taxon>Methanobacteriati</taxon>
        <taxon>Methanobacteriota</taxon>
        <taxon>Stenosarchaea group</taxon>
        <taxon>Methanomicrobia</taxon>
        <taxon>Methanosarcinales</taxon>
        <taxon>ANME-2 cluster</taxon>
        <taxon>Candidatus Methanoperedentaceae</taxon>
        <taxon>Candidatus Methanoperedens</taxon>
    </lineage>
</organism>
<accession>A0A284VN59</accession>